<dbReference type="EMBL" id="CAUYUJ010006423">
    <property type="protein sequence ID" value="CAK0817306.1"/>
    <property type="molecule type" value="Genomic_DNA"/>
</dbReference>
<comment type="caution">
    <text evidence="1">The sequence shown here is derived from an EMBL/GenBank/DDBJ whole genome shotgun (WGS) entry which is preliminary data.</text>
</comment>
<sequence length="103" mass="10497">MMFFNLKMSIEDWCGIAIICSAVYDYSTAATHAPRATTHGASAPQSSGPAEFSKSAAVPSRVSGWAQARSALLLALGPPLLAACAAGASCWACRVAPMGPAVP</sequence>
<evidence type="ECO:0000313" key="2">
    <source>
        <dbReference type="Proteomes" id="UP001189429"/>
    </source>
</evidence>
<gene>
    <name evidence="1" type="ORF">PCOR1329_LOCUS19947</name>
</gene>
<reference evidence="1" key="1">
    <citation type="submission" date="2023-10" db="EMBL/GenBank/DDBJ databases">
        <authorList>
            <person name="Chen Y."/>
            <person name="Shah S."/>
            <person name="Dougan E. K."/>
            <person name="Thang M."/>
            <person name="Chan C."/>
        </authorList>
    </citation>
    <scope>NUCLEOTIDE SEQUENCE [LARGE SCALE GENOMIC DNA]</scope>
</reference>
<name>A0ABN9RE69_9DINO</name>
<protein>
    <submittedName>
        <fullName evidence="1">Uncharacterized protein</fullName>
    </submittedName>
</protein>
<feature type="non-terminal residue" evidence="1">
    <location>
        <position position="103"/>
    </location>
</feature>
<evidence type="ECO:0000313" key="1">
    <source>
        <dbReference type="EMBL" id="CAK0817306.1"/>
    </source>
</evidence>
<dbReference type="Proteomes" id="UP001189429">
    <property type="component" value="Unassembled WGS sequence"/>
</dbReference>
<accession>A0ABN9RE69</accession>
<organism evidence="1 2">
    <name type="scientific">Prorocentrum cordatum</name>
    <dbReference type="NCBI Taxonomy" id="2364126"/>
    <lineage>
        <taxon>Eukaryota</taxon>
        <taxon>Sar</taxon>
        <taxon>Alveolata</taxon>
        <taxon>Dinophyceae</taxon>
        <taxon>Prorocentrales</taxon>
        <taxon>Prorocentraceae</taxon>
        <taxon>Prorocentrum</taxon>
    </lineage>
</organism>
<keyword evidence="2" id="KW-1185">Reference proteome</keyword>
<proteinExistence type="predicted"/>